<evidence type="ECO:0000313" key="3">
    <source>
        <dbReference type="WBParaSite" id="scf7180000421468.g6999"/>
    </source>
</evidence>
<feature type="chain" id="PRO_5036765304" evidence="1">
    <location>
        <begin position="22"/>
        <end position="120"/>
    </location>
</feature>
<proteinExistence type="predicted"/>
<keyword evidence="2" id="KW-1185">Reference proteome</keyword>
<dbReference type="WBParaSite" id="scf7180000421468.g6999">
    <property type="protein sequence ID" value="scf7180000421468.g6999"/>
    <property type="gene ID" value="scf7180000421468.g6999"/>
</dbReference>
<feature type="signal peptide" evidence="1">
    <location>
        <begin position="1"/>
        <end position="21"/>
    </location>
</feature>
<name>A0A915NZB9_9BILA</name>
<accession>A0A915NZB9</accession>
<evidence type="ECO:0000256" key="1">
    <source>
        <dbReference type="SAM" id="SignalP"/>
    </source>
</evidence>
<reference evidence="3" key="1">
    <citation type="submission" date="2022-11" db="UniProtKB">
        <authorList>
            <consortium name="WormBaseParasite"/>
        </authorList>
    </citation>
    <scope>IDENTIFICATION</scope>
</reference>
<keyword evidence="1" id="KW-0732">Signal</keyword>
<sequence>MSTTTIKLFIFFVLTIKIVYCGNCCTTPQVYEGNNNGHGNVVVDNPGNENDVEEGFADDILDVDVQNNQDVEDDVNSLDGLGLDNIPNFENVGLFSEEDCSTTNDFSHHESESTYYSDEV</sequence>
<evidence type="ECO:0000313" key="2">
    <source>
        <dbReference type="Proteomes" id="UP000887560"/>
    </source>
</evidence>
<dbReference type="Proteomes" id="UP000887560">
    <property type="component" value="Unplaced"/>
</dbReference>
<protein>
    <submittedName>
        <fullName evidence="3">Uncharacterized protein</fullName>
    </submittedName>
</protein>
<organism evidence="2 3">
    <name type="scientific">Meloidogyne floridensis</name>
    <dbReference type="NCBI Taxonomy" id="298350"/>
    <lineage>
        <taxon>Eukaryota</taxon>
        <taxon>Metazoa</taxon>
        <taxon>Ecdysozoa</taxon>
        <taxon>Nematoda</taxon>
        <taxon>Chromadorea</taxon>
        <taxon>Rhabditida</taxon>
        <taxon>Tylenchina</taxon>
        <taxon>Tylenchomorpha</taxon>
        <taxon>Tylenchoidea</taxon>
        <taxon>Meloidogynidae</taxon>
        <taxon>Meloidogyninae</taxon>
        <taxon>Meloidogyne</taxon>
    </lineage>
</organism>
<dbReference type="AlphaFoldDB" id="A0A915NZB9"/>